<name>A0A4Q1JMG6_9BACT</name>
<evidence type="ECO:0000256" key="1">
    <source>
        <dbReference type="ARBA" id="ARBA00008791"/>
    </source>
</evidence>
<dbReference type="RefSeq" id="WP_129253673.1">
    <property type="nucleotide sequence ID" value="NZ_SAXA01000004.1"/>
</dbReference>
<dbReference type="PANTHER" id="PTHR46268">
    <property type="entry name" value="STRESS RESPONSE PROTEIN NHAX"/>
    <property type="match status" value="1"/>
</dbReference>
<dbReference type="InterPro" id="IPR006016">
    <property type="entry name" value="UspA"/>
</dbReference>
<dbReference type="CDD" id="cd00293">
    <property type="entry name" value="USP-like"/>
    <property type="match status" value="2"/>
</dbReference>
<evidence type="ECO:0000313" key="3">
    <source>
        <dbReference type="EMBL" id="RXQ95780.1"/>
    </source>
</evidence>
<dbReference type="PANTHER" id="PTHR46268:SF25">
    <property type="entry name" value="USPA DOMAIN PROTEIN"/>
    <property type="match status" value="1"/>
</dbReference>
<dbReference type="Pfam" id="PF00582">
    <property type="entry name" value="Usp"/>
    <property type="match status" value="2"/>
</dbReference>
<sequence length="314" mass="35581">MKDIKLERILVPVSLSGDGEDALKQAVFFKKKMGSKVTLIHVTPAASNLKSLVQTELNKRLQARAMVRLIRFAKIHFKGRIPDYVDLRVEVGQHVSRIIEIANKENYDLVIIRKNERIEGLVGKFKKHSADKIVQEIICPVLSVKDRWTYRGVRNILVPIDVRRQSRDLLNWSVYFGKILNAKITLISVLSVKIELEKSLAYKKAKLLERSISAEGIICEARIFENEGEDKIESLLQYAKQEKADLVLAQAAQEVLFGDSESENFTSRLLHDSIKPVLRLGSVRARYLKGLLGAQIPLSLTVEQLVSDQIEVES</sequence>
<dbReference type="SUPFAM" id="SSF52402">
    <property type="entry name" value="Adenine nucleotide alpha hydrolases-like"/>
    <property type="match status" value="2"/>
</dbReference>
<comment type="similarity">
    <text evidence="1">Belongs to the universal stress protein A family.</text>
</comment>
<comment type="caution">
    <text evidence="3">The sequence shown here is derived from an EMBL/GenBank/DDBJ whole genome shotgun (WGS) entry which is preliminary data.</text>
</comment>
<dbReference type="EMBL" id="SAXA01000004">
    <property type="protein sequence ID" value="RXQ95780.1"/>
    <property type="molecule type" value="Genomic_DNA"/>
</dbReference>
<organism evidence="3 4">
    <name type="scientific">Ancylomarina salipaludis</name>
    <dbReference type="NCBI Taxonomy" id="2501299"/>
    <lineage>
        <taxon>Bacteria</taxon>
        <taxon>Pseudomonadati</taxon>
        <taxon>Bacteroidota</taxon>
        <taxon>Bacteroidia</taxon>
        <taxon>Marinilabiliales</taxon>
        <taxon>Marinifilaceae</taxon>
        <taxon>Ancylomarina</taxon>
    </lineage>
</organism>
<dbReference type="OrthoDB" id="1113742at2"/>
<gene>
    <name evidence="3" type="ORF">EO244_05585</name>
</gene>
<feature type="domain" description="UspA" evidence="2">
    <location>
        <begin position="154"/>
        <end position="278"/>
    </location>
</feature>
<feature type="domain" description="UspA" evidence="2">
    <location>
        <begin position="7"/>
        <end position="145"/>
    </location>
</feature>
<keyword evidence="4" id="KW-1185">Reference proteome</keyword>
<dbReference type="Gene3D" id="3.40.50.12370">
    <property type="match status" value="1"/>
</dbReference>
<dbReference type="AlphaFoldDB" id="A0A4Q1JMG6"/>
<dbReference type="Proteomes" id="UP000289703">
    <property type="component" value="Unassembled WGS sequence"/>
</dbReference>
<accession>A0A4Q1JMG6</accession>
<proteinExistence type="inferred from homology"/>
<evidence type="ECO:0000259" key="2">
    <source>
        <dbReference type="Pfam" id="PF00582"/>
    </source>
</evidence>
<protein>
    <submittedName>
        <fullName evidence="3">Universal stress protein</fullName>
    </submittedName>
</protein>
<evidence type="ECO:0000313" key="4">
    <source>
        <dbReference type="Proteomes" id="UP000289703"/>
    </source>
</evidence>
<reference evidence="3 4" key="1">
    <citation type="submission" date="2019-01" db="EMBL/GenBank/DDBJ databases">
        <title>Ancylomarina salipaludis sp. nov., isolated from a salt marsh.</title>
        <authorList>
            <person name="Yoon J.-H."/>
        </authorList>
    </citation>
    <scope>NUCLEOTIDE SEQUENCE [LARGE SCALE GENOMIC DNA]</scope>
    <source>
        <strain evidence="3 4">SHSM-M15</strain>
    </source>
</reference>